<dbReference type="Proteomes" id="UP001500707">
    <property type="component" value="Unassembled WGS sequence"/>
</dbReference>
<evidence type="ECO:0000313" key="1">
    <source>
        <dbReference type="EMBL" id="GAA3596438.1"/>
    </source>
</evidence>
<accession>A0ABP6Z1H3</accession>
<dbReference type="EMBL" id="BAABCE010000042">
    <property type="protein sequence ID" value="GAA3596438.1"/>
    <property type="molecule type" value="Genomic_DNA"/>
</dbReference>
<evidence type="ECO:0000313" key="2">
    <source>
        <dbReference type="Proteomes" id="UP001500707"/>
    </source>
</evidence>
<sequence length="91" mass="9886">MLTQPAHPQMLRATGAMVGVLDTDGNDAHSRSEYVRGMYNGFLVPDECSVTAFRYGDTDGHWSLKDPQRVSLGFTTTPDPHHPAALMVGAL</sequence>
<organism evidence="1 2">
    <name type="scientific">Streptomyces osmaniensis</name>
    <dbReference type="NCBI Taxonomy" id="593134"/>
    <lineage>
        <taxon>Bacteria</taxon>
        <taxon>Bacillati</taxon>
        <taxon>Actinomycetota</taxon>
        <taxon>Actinomycetes</taxon>
        <taxon>Kitasatosporales</taxon>
        <taxon>Streptomycetaceae</taxon>
        <taxon>Streptomyces</taxon>
    </lineage>
</organism>
<reference evidence="2" key="1">
    <citation type="journal article" date="2019" name="Int. J. Syst. Evol. Microbiol.">
        <title>The Global Catalogue of Microorganisms (GCM) 10K type strain sequencing project: providing services to taxonomists for standard genome sequencing and annotation.</title>
        <authorList>
            <consortium name="The Broad Institute Genomics Platform"/>
            <consortium name="The Broad Institute Genome Sequencing Center for Infectious Disease"/>
            <person name="Wu L."/>
            <person name="Ma J."/>
        </authorList>
    </citation>
    <scope>NUCLEOTIDE SEQUENCE [LARGE SCALE GENOMIC DNA]</scope>
    <source>
        <strain evidence="2">JCM 17656</strain>
    </source>
</reference>
<name>A0ABP6Z1H3_9ACTN</name>
<proteinExistence type="predicted"/>
<dbReference type="RefSeq" id="WP_346186783.1">
    <property type="nucleotide sequence ID" value="NZ_BAABCE010000042.1"/>
</dbReference>
<keyword evidence="2" id="KW-1185">Reference proteome</keyword>
<comment type="caution">
    <text evidence="1">The sequence shown here is derived from an EMBL/GenBank/DDBJ whole genome shotgun (WGS) entry which is preliminary data.</text>
</comment>
<protein>
    <submittedName>
        <fullName evidence="1">Uncharacterized protein</fullName>
    </submittedName>
</protein>
<gene>
    <name evidence="1" type="ORF">GCM10022295_91690</name>
</gene>